<gene>
    <name evidence="1" type="ORF">MBESOW_P0897</name>
</gene>
<dbReference type="STRING" id="1192759.GCA_000277525_00687"/>
<comment type="caution">
    <text evidence="1">The sequence shown here is derived from an EMBL/GenBank/DDBJ whole genome shotgun (WGS) entry which is preliminary data.</text>
</comment>
<evidence type="ECO:0000313" key="2">
    <source>
        <dbReference type="Proteomes" id="UP000290975"/>
    </source>
</evidence>
<dbReference type="AlphaFoldDB" id="A0A401IZ16"/>
<evidence type="ECO:0008006" key="3">
    <source>
        <dbReference type="Google" id="ProtNLM"/>
    </source>
</evidence>
<dbReference type="Proteomes" id="UP000290975">
    <property type="component" value="Unassembled WGS sequence"/>
</dbReference>
<dbReference type="NCBIfam" id="TIGR04353">
    <property type="entry name" value="PqqD_rel_X"/>
    <property type="match status" value="1"/>
</dbReference>
<organism evidence="1 2">
    <name type="scientific">Sphingobium xenophagum</name>
    <dbReference type="NCBI Taxonomy" id="121428"/>
    <lineage>
        <taxon>Bacteria</taxon>
        <taxon>Pseudomonadati</taxon>
        <taxon>Pseudomonadota</taxon>
        <taxon>Alphaproteobacteria</taxon>
        <taxon>Sphingomonadales</taxon>
        <taxon>Sphingomonadaceae</taxon>
        <taxon>Sphingobium</taxon>
    </lineage>
</organism>
<dbReference type="EMBL" id="BBQY01000001">
    <property type="protein sequence ID" value="GBH29643.1"/>
    <property type="molecule type" value="Genomic_DNA"/>
</dbReference>
<dbReference type="RefSeq" id="WP_107125456.1">
    <property type="nucleotide sequence ID" value="NZ_BBQY01000001.1"/>
</dbReference>
<protein>
    <recommendedName>
        <fullName evidence="3">PqqD family protein, HPr-rel-A system</fullName>
    </recommendedName>
</protein>
<dbReference type="InterPro" id="IPR027599">
    <property type="entry name" value="PqqD-rel_X"/>
</dbReference>
<name>A0A401IZ16_SPHXE</name>
<reference evidence="1 2" key="1">
    <citation type="submission" date="2014-12" db="EMBL/GenBank/DDBJ databases">
        <title>Whole genome sequencing of Sphingobium xenophagum OW59.</title>
        <authorList>
            <person name="Ohta Y."/>
            <person name="Nishi S."/>
            <person name="Hatada Y."/>
        </authorList>
    </citation>
    <scope>NUCLEOTIDE SEQUENCE [LARGE SCALE GENOMIC DNA]</scope>
    <source>
        <strain evidence="1 2">OW59</strain>
    </source>
</reference>
<dbReference type="InterPro" id="IPR008792">
    <property type="entry name" value="PQQD"/>
</dbReference>
<dbReference type="Pfam" id="PF05402">
    <property type="entry name" value="PqqD"/>
    <property type="match status" value="1"/>
</dbReference>
<keyword evidence="2" id="KW-1185">Reference proteome</keyword>
<accession>A0A401IZ16</accession>
<sequence length="95" mass="10087">MTATKLYRRDEADAVTACALDDIVLLYHPRSGQTHMVISPVPEILDQLADGGPASVAQIHDRLARSFDLGPADDAMAEIAAHLDALVALGLVRPA</sequence>
<proteinExistence type="predicted"/>
<evidence type="ECO:0000313" key="1">
    <source>
        <dbReference type="EMBL" id="GBH29643.1"/>
    </source>
</evidence>